<gene>
    <name evidence="7" type="ORF">FA09DRAFT_322091</name>
</gene>
<feature type="compositionally biased region" description="Basic and acidic residues" evidence="5">
    <location>
        <begin position="17"/>
        <end position="29"/>
    </location>
</feature>
<dbReference type="EMBL" id="KZ819302">
    <property type="protein sequence ID" value="PWN95936.1"/>
    <property type="molecule type" value="Genomic_DNA"/>
</dbReference>
<dbReference type="Gene3D" id="2.40.50.1060">
    <property type="match status" value="1"/>
</dbReference>
<feature type="region of interest" description="Disordered" evidence="5">
    <location>
        <begin position="1"/>
        <end position="30"/>
    </location>
</feature>
<evidence type="ECO:0000313" key="8">
    <source>
        <dbReference type="Proteomes" id="UP000245946"/>
    </source>
</evidence>
<dbReference type="GeneID" id="37268587"/>
<dbReference type="RefSeq" id="XP_025596215.1">
    <property type="nucleotide sequence ID" value="XM_025741043.1"/>
</dbReference>
<reference evidence="7 8" key="1">
    <citation type="journal article" date="2018" name="Mol. Biol. Evol.">
        <title>Broad Genomic Sampling Reveals a Smut Pathogenic Ancestry of the Fungal Clade Ustilaginomycotina.</title>
        <authorList>
            <person name="Kijpornyongpan T."/>
            <person name="Mondo S.J."/>
            <person name="Barry K."/>
            <person name="Sandor L."/>
            <person name="Lee J."/>
            <person name="Lipzen A."/>
            <person name="Pangilinan J."/>
            <person name="LaButti K."/>
            <person name="Hainaut M."/>
            <person name="Henrissat B."/>
            <person name="Grigoriev I.V."/>
            <person name="Spatafora J.W."/>
            <person name="Aime M.C."/>
        </authorList>
    </citation>
    <scope>NUCLEOTIDE SEQUENCE [LARGE SCALE GENOMIC DNA]</scope>
    <source>
        <strain evidence="7 8">MCA 4186</strain>
    </source>
</reference>
<feature type="compositionally biased region" description="Low complexity" evidence="5">
    <location>
        <begin position="1"/>
        <end position="16"/>
    </location>
</feature>
<sequence length="429" mass="44848">MAASLAASAAASPAPSKEQRRAAKAERKAAAHAAAAAAPVAAPPAAASAAPAVASGSRSARASAPRPPRSAFVVRYASMQMAIAPALSERPAQAVQEAFDSMLMRYVPPLGGVLVAHDEAMFLSSTARFDGDGAYAVAPAAIKCLVWAPTVGMRVEGTITLSTPSHVSLLLHGTFNASISAAHMPSAQAAHEPSSSFQRPNAGAAEWEFVEDEEAAAEDAARRRVLEGGSASEQSSVKEEAADADEEEEEDKADAEPESKADVERSEGYWKRKSDGQRLGGADGRVAFTIIGMTIANHQLSLHGSLLPAPFSVPLSVPLPAKAAAVVHPVPSGEARRVRWQDENSEVSDDPAAAPAAAAPSADSRGKKRKLKVGPQSDAEASASESEPERAEKKQRKKDKKAGGASESEAERAEKKQRRKDKKAKREQH</sequence>
<keyword evidence="4" id="KW-0539">Nucleus</keyword>
<feature type="domain" description="RPA43 OB" evidence="6">
    <location>
        <begin position="149"/>
        <end position="307"/>
    </location>
</feature>
<keyword evidence="3" id="KW-0804">Transcription</keyword>
<dbReference type="GO" id="GO:0006362">
    <property type="term" value="P:transcription elongation by RNA polymerase I"/>
    <property type="evidence" value="ECO:0007669"/>
    <property type="project" value="TreeGrafter"/>
</dbReference>
<dbReference type="PANTHER" id="PTHR12709">
    <property type="entry name" value="DNA-DIRECTED RNA POLYMERASE II, III"/>
    <property type="match status" value="1"/>
</dbReference>
<evidence type="ECO:0000256" key="5">
    <source>
        <dbReference type="SAM" id="MobiDB-lite"/>
    </source>
</evidence>
<dbReference type="PANTHER" id="PTHR12709:SF5">
    <property type="entry name" value="DNA-DIRECTED RNA POLYMERASE I SUBUNIT RPA43"/>
    <property type="match status" value="1"/>
</dbReference>
<feature type="region of interest" description="Disordered" evidence="5">
    <location>
        <begin position="339"/>
        <end position="429"/>
    </location>
</feature>
<accession>A0A316Z3H8</accession>
<feature type="compositionally biased region" description="Basic and acidic residues" evidence="5">
    <location>
        <begin position="254"/>
        <end position="276"/>
    </location>
</feature>
<feature type="region of interest" description="Disordered" evidence="5">
    <location>
        <begin position="218"/>
        <end position="278"/>
    </location>
</feature>
<feature type="compositionally biased region" description="Low complexity" evidence="5">
    <location>
        <begin position="350"/>
        <end position="363"/>
    </location>
</feature>
<dbReference type="GO" id="GO:0005736">
    <property type="term" value="C:RNA polymerase I complex"/>
    <property type="evidence" value="ECO:0007669"/>
    <property type="project" value="TreeGrafter"/>
</dbReference>
<dbReference type="InterPro" id="IPR036898">
    <property type="entry name" value="RNA_pol_Rpb7-like_N_sf"/>
</dbReference>
<dbReference type="OrthoDB" id="10250504at2759"/>
<keyword evidence="2" id="KW-0240">DNA-directed RNA polymerase</keyword>
<dbReference type="InterPro" id="IPR041178">
    <property type="entry name" value="RPA43_OB"/>
</dbReference>
<name>A0A316Z3H8_9BASI</name>
<dbReference type="GO" id="GO:0006352">
    <property type="term" value="P:DNA-templated transcription initiation"/>
    <property type="evidence" value="ECO:0007669"/>
    <property type="project" value="InterPro"/>
</dbReference>
<proteinExistence type="predicted"/>
<dbReference type="Gene3D" id="3.30.1490.120">
    <property type="entry name" value="RNA polymerase Rpb7-like, N-terminal domain"/>
    <property type="match status" value="1"/>
</dbReference>
<dbReference type="InterPro" id="IPR045113">
    <property type="entry name" value="Rpb7-like"/>
</dbReference>
<dbReference type="STRING" id="58919.A0A316Z3H8"/>
<comment type="subcellular location">
    <subcellularLocation>
        <location evidence="1">Nucleus</location>
    </subcellularLocation>
</comment>
<evidence type="ECO:0000313" key="7">
    <source>
        <dbReference type="EMBL" id="PWN95936.1"/>
    </source>
</evidence>
<evidence type="ECO:0000259" key="6">
    <source>
        <dbReference type="Pfam" id="PF17875"/>
    </source>
</evidence>
<keyword evidence="8" id="KW-1185">Reference proteome</keyword>
<feature type="compositionally biased region" description="Basic residues" evidence="5">
    <location>
        <begin position="415"/>
        <end position="429"/>
    </location>
</feature>
<organism evidence="7 8">
    <name type="scientific">Tilletiopsis washingtonensis</name>
    <dbReference type="NCBI Taxonomy" id="58919"/>
    <lineage>
        <taxon>Eukaryota</taxon>
        <taxon>Fungi</taxon>
        <taxon>Dikarya</taxon>
        <taxon>Basidiomycota</taxon>
        <taxon>Ustilaginomycotina</taxon>
        <taxon>Exobasidiomycetes</taxon>
        <taxon>Entylomatales</taxon>
        <taxon>Entylomatales incertae sedis</taxon>
        <taxon>Tilletiopsis</taxon>
    </lineage>
</organism>
<feature type="compositionally biased region" description="Acidic residues" evidence="5">
    <location>
        <begin position="242"/>
        <end position="253"/>
    </location>
</feature>
<evidence type="ECO:0000256" key="4">
    <source>
        <dbReference type="ARBA" id="ARBA00023242"/>
    </source>
</evidence>
<dbReference type="Proteomes" id="UP000245946">
    <property type="component" value="Unassembled WGS sequence"/>
</dbReference>
<dbReference type="AlphaFoldDB" id="A0A316Z3H8"/>
<dbReference type="Pfam" id="PF17875">
    <property type="entry name" value="RPA43_OB"/>
    <property type="match status" value="1"/>
</dbReference>
<evidence type="ECO:0000256" key="2">
    <source>
        <dbReference type="ARBA" id="ARBA00022478"/>
    </source>
</evidence>
<evidence type="ECO:0000256" key="1">
    <source>
        <dbReference type="ARBA" id="ARBA00004123"/>
    </source>
</evidence>
<protein>
    <recommendedName>
        <fullName evidence="6">RPA43 OB domain-containing protein</fullName>
    </recommendedName>
</protein>
<evidence type="ECO:0000256" key="3">
    <source>
        <dbReference type="ARBA" id="ARBA00023163"/>
    </source>
</evidence>